<accession>A0A0D7AKT5</accession>
<name>A0A0D7AKT5_9AGAR</name>
<dbReference type="EMBL" id="KN881644">
    <property type="protein sequence ID" value="KIY52359.1"/>
    <property type="molecule type" value="Genomic_DNA"/>
</dbReference>
<reference evidence="1 2" key="1">
    <citation type="journal article" date="2015" name="Fungal Genet. Biol.">
        <title>Evolution of novel wood decay mechanisms in Agaricales revealed by the genome sequences of Fistulina hepatica and Cylindrobasidium torrendii.</title>
        <authorList>
            <person name="Floudas D."/>
            <person name="Held B.W."/>
            <person name="Riley R."/>
            <person name="Nagy L.G."/>
            <person name="Koehler G."/>
            <person name="Ransdell A.S."/>
            <person name="Younus H."/>
            <person name="Chow J."/>
            <person name="Chiniquy J."/>
            <person name="Lipzen A."/>
            <person name="Tritt A."/>
            <person name="Sun H."/>
            <person name="Haridas S."/>
            <person name="LaButti K."/>
            <person name="Ohm R.A."/>
            <person name="Kues U."/>
            <person name="Blanchette R.A."/>
            <person name="Grigoriev I.V."/>
            <person name="Minto R.E."/>
            <person name="Hibbett D.S."/>
        </authorList>
    </citation>
    <scope>NUCLEOTIDE SEQUENCE [LARGE SCALE GENOMIC DNA]</scope>
    <source>
        <strain evidence="1 2">ATCC 64428</strain>
    </source>
</reference>
<dbReference type="Proteomes" id="UP000054144">
    <property type="component" value="Unassembled WGS sequence"/>
</dbReference>
<gene>
    <name evidence="1" type="ORF">FISHEDRAFT_70042</name>
</gene>
<sequence>MSEALFDHVLVFAVGSGSSSAAMSNPTPSASISTSSTIAHRVNVSLSTLSTAVERARLGTSAQMGQGMVQTNVSIEFRQYFARRFPLLDCELRALNSLPFREMPATFHLYRRHLILLWICQALQLEPHRPNNTVTDQFMGRNWTITPADIIKWTGRAWGTYQNSRTTIQTLLSAYLHVARQEQLGPLALEHQHIFGLLQPYNRSVIVVAELVDGARLQMEELPVSLHWSKPEADAFAAQLL</sequence>
<evidence type="ECO:0000313" key="1">
    <source>
        <dbReference type="EMBL" id="KIY52359.1"/>
    </source>
</evidence>
<keyword evidence="2" id="KW-1185">Reference proteome</keyword>
<organism evidence="1 2">
    <name type="scientific">Fistulina hepatica ATCC 64428</name>
    <dbReference type="NCBI Taxonomy" id="1128425"/>
    <lineage>
        <taxon>Eukaryota</taxon>
        <taxon>Fungi</taxon>
        <taxon>Dikarya</taxon>
        <taxon>Basidiomycota</taxon>
        <taxon>Agaricomycotina</taxon>
        <taxon>Agaricomycetes</taxon>
        <taxon>Agaricomycetidae</taxon>
        <taxon>Agaricales</taxon>
        <taxon>Fistulinaceae</taxon>
        <taxon>Fistulina</taxon>
    </lineage>
</organism>
<protein>
    <submittedName>
        <fullName evidence="1">Uncharacterized protein</fullName>
    </submittedName>
</protein>
<evidence type="ECO:0000313" key="2">
    <source>
        <dbReference type="Proteomes" id="UP000054144"/>
    </source>
</evidence>
<proteinExistence type="predicted"/>
<dbReference type="AlphaFoldDB" id="A0A0D7AKT5"/>